<organism evidence="2 3">
    <name type="scientific">Cryoendolithus antarcticus</name>
    <dbReference type="NCBI Taxonomy" id="1507870"/>
    <lineage>
        <taxon>Eukaryota</taxon>
        <taxon>Fungi</taxon>
        <taxon>Dikarya</taxon>
        <taxon>Ascomycota</taxon>
        <taxon>Pezizomycotina</taxon>
        <taxon>Dothideomycetes</taxon>
        <taxon>Dothideomycetidae</taxon>
        <taxon>Cladosporiales</taxon>
        <taxon>Cladosporiaceae</taxon>
        <taxon>Cryoendolithus</taxon>
    </lineage>
</organism>
<feature type="region of interest" description="Disordered" evidence="1">
    <location>
        <begin position="229"/>
        <end position="253"/>
    </location>
</feature>
<feature type="region of interest" description="Disordered" evidence="1">
    <location>
        <begin position="22"/>
        <end position="73"/>
    </location>
</feature>
<gene>
    <name evidence="2" type="ORF">B0A48_01635</name>
</gene>
<evidence type="ECO:0000313" key="2">
    <source>
        <dbReference type="EMBL" id="OQO13407.1"/>
    </source>
</evidence>
<feature type="region of interest" description="Disordered" evidence="1">
    <location>
        <begin position="477"/>
        <end position="518"/>
    </location>
</feature>
<accession>A0A1V8TPU7</accession>
<proteinExistence type="predicted"/>
<feature type="region of interest" description="Disordered" evidence="1">
    <location>
        <begin position="543"/>
        <end position="624"/>
    </location>
</feature>
<feature type="compositionally biased region" description="Low complexity" evidence="1">
    <location>
        <begin position="615"/>
        <end position="624"/>
    </location>
</feature>
<comment type="caution">
    <text evidence="2">The sequence shown here is derived from an EMBL/GenBank/DDBJ whole genome shotgun (WGS) entry which is preliminary data.</text>
</comment>
<dbReference type="OrthoDB" id="3646068at2759"/>
<feature type="compositionally biased region" description="Polar residues" evidence="1">
    <location>
        <begin position="229"/>
        <end position="251"/>
    </location>
</feature>
<feature type="compositionally biased region" description="Polar residues" evidence="1">
    <location>
        <begin position="544"/>
        <end position="556"/>
    </location>
</feature>
<dbReference type="EMBL" id="NAJO01000003">
    <property type="protein sequence ID" value="OQO13407.1"/>
    <property type="molecule type" value="Genomic_DNA"/>
</dbReference>
<dbReference type="Proteomes" id="UP000192596">
    <property type="component" value="Unassembled WGS sequence"/>
</dbReference>
<evidence type="ECO:0000313" key="3">
    <source>
        <dbReference type="Proteomes" id="UP000192596"/>
    </source>
</evidence>
<name>A0A1V8TPU7_9PEZI</name>
<protein>
    <submittedName>
        <fullName evidence="2">Uncharacterized protein</fullName>
    </submittedName>
</protein>
<keyword evidence="3" id="KW-1185">Reference proteome</keyword>
<reference evidence="3" key="1">
    <citation type="submission" date="2017-03" db="EMBL/GenBank/DDBJ databases">
        <title>Genomes of endolithic fungi from Antarctica.</title>
        <authorList>
            <person name="Coleine C."/>
            <person name="Masonjones S."/>
            <person name="Stajich J.E."/>
        </authorList>
    </citation>
    <scope>NUCLEOTIDE SEQUENCE [LARGE SCALE GENOMIC DNA]</scope>
    <source>
        <strain evidence="3">CCFEE 5527</strain>
    </source>
</reference>
<dbReference type="AlphaFoldDB" id="A0A1V8TPU7"/>
<dbReference type="InParanoid" id="A0A1V8TPU7"/>
<sequence>MAGSSLTQLDFVSTPKDAEAIEIWSEEGSEDDLDTEKPRKKRRVSGGKSGGNAGSRRRSGANMKAKEKGQNTLTQIAWLPASSRAADAFSDDDAPDFNIYDDEGRDRFADMMVKRQVARKKKLPWLSHAPGEDRVSYKMPARRYDLRSPAKAAGDLDDSGYVSASTRSGATPAKRYDLRKSVSARKPIDPTISSACAGVCIGTRNEATPTKSSGLREVAASQTSPSIKASSLQSHVSTQTKATTVSPTVAATQRVPLGERSANTRLRPLQLQPSGDTVVKTSEIPLKEASDISQTAISGLPIAPILTMTKRSCRKLKRTLTVQDSQLEDLSISTVPPPRQLTRSTTIAETQFDSLDLDTIDDLDALSEGDALISELHHDSNSVHGSEQYLDDGPHTYDPVGAALDRDAARFAWTQTQMPLKRAREAVEDSETDDDPLDEIGADAVSAQTITTVDLTSPPHRPSEQLLSDLIDAISPQAARVSQSDERNASESAEENAELDVIADSSPPSSPPALHQSQISTIVPTQASICQQSLHEARMPASAQIKTRSRVTQHTQYGDAVSSSPLPLPPWSTPDRGDKCGATNRLKRTQRISATLQDDLGSLTDFSLPPPPPLMRSSSPWTGQ</sequence>
<feature type="compositionally biased region" description="Acidic residues" evidence="1">
    <location>
        <begin position="24"/>
        <end position="34"/>
    </location>
</feature>
<evidence type="ECO:0000256" key="1">
    <source>
        <dbReference type="SAM" id="MobiDB-lite"/>
    </source>
</evidence>